<reference evidence="4 5" key="1">
    <citation type="submission" date="2019-03" db="EMBL/GenBank/DDBJ databases">
        <title>Subsurface microbial communities from deep shales in Ohio and West Virginia, USA.</title>
        <authorList>
            <person name="Wrighton K."/>
        </authorList>
    </citation>
    <scope>NUCLEOTIDE SEQUENCE [LARGE SCALE GENOMIC DNA]</scope>
    <source>
        <strain evidence="4 5">MSL9.2</strain>
    </source>
</reference>
<accession>A0A4R7YYH9</accession>
<evidence type="ECO:0000259" key="3">
    <source>
        <dbReference type="Pfam" id="PF14659"/>
    </source>
</evidence>
<comment type="similarity">
    <text evidence="1">Belongs to the 'phage' integrase family.</text>
</comment>
<evidence type="ECO:0000313" key="5">
    <source>
        <dbReference type="Proteomes" id="UP000294697"/>
    </source>
</evidence>
<evidence type="ECO:0000256" key="1">
    <source>
        <dbReference type="ARBA" id="ARBA00008857"/>
    </source>
</evidence>
<dbReference type="Gene3D" id="1.10.150.130">
    <property type="match status" value="1"/>
</dbReference>
<name>A0A4R7YYH9_9FIRM</name>
<evidence type="ECO:0000313" key="4">
    <source>
        <dbReference type="EMBL" id="TDW02619.1"/>
    </source>
</evidence>
<dbReference type="SUPFAM" id="SSF56349">
    <property type="entry name" value="DNA breaking-rejoining enzymes"/>
    <property type="match status" value="1"/>
</dbReference>
<dbReference type="InterPro" id="IPR004107">
    <property type="entry name" value="Integrase_SAM-like_N"/>
</dbReference>
<organism evidence="4 5">
    <name type="scientific">Halanaerobium saccharolyticum</name>
    <dbReference type="NCBI Taxonomy" id="43595"/>
    <lineage>
        <taxon>Bacteria</taxon>
        <taxon>Bacillati</taxon>
        <taxon>Bacillota</taxon>
        <taxon>Clostridia</taxon>
        <taxon>Halanaerobiales</taxon>
        <taxon>Halanaerobiaceae</taxon>
        <taxon>Halanaerobium</taxon>
    </lineage>
</organism>
<keyword evidence="2" id="KW-0238">DNA-binding</keyword>
<dbReference type="GO" id="GO:0003677">
    <property type="term" value="F:DNA binding"/>
    <property type="evidence" value="ECO:0007669"/>
    <property type="project" value="UniProtKB-KW"/>
</dbReference>
<dbReference type="Pfam" id="PF14659">
    <property type="entry name" value="Phage_int_SAM_3"/>
    <property type="match status" value="1"/>
</dbReference>
<dbReference type="InterPro" id="IPR011010">
    <property type="entry name" value="DNA_brk_join_enz"/>
</dbReference>
<comment type="caution">
    <text evidence="4">The sequence shown here is derived from an EMBL/GenBank/DDBJ whole genome shotgun (WGS) entry which is preliminary data.</text>
</comment>
<dbReference type="AlphaFoldDB" id="A0A4R7YYH9"/>
<protein>
    <submittedName>
        <fullName evidence="4">Integrase-like protein</fullName>
    </submittedName>
</protein>
<dbReference type="InterPro" id="IPR010998">
    <property type="entry name" value="Integrase_recombinase_N"/>
</dbReference>
<dbReference type="RefSeq" id="WP_111572030.1">
    <property type="nucleotide sequence ID" value="NZ_QLME01000008.1"/>
</dbReference>
<dbReference type="Proteomes" id="UP000294697">
    <property type="component" value="Unassembled WGS sequence"/>
</dbReference>
<evidence type="ECO:0000256" key="2">
    <source>
        <dbReference type="ARBA" id="ARBA00023125"/>
    </source>
</evidence>
<sequence>MCLFFSKLNRAFNYTIYLKWLKEYAKNNVAHTTYKDYKSTIVNHLIPALGRLKLKKLHARHIIKY</sequence>
<gene>
    <name evidence="4" type="ORF">C8C77_11515</name>
</gene>
<proteinExistence type="inferred from homology"/>
<feature type="domain" description="Integrase SAM-like N-terminal" evidence="3">
    <location>
        <begin position="16"/>
        <end position="65"/>
    </location>
</feature>
<dbReference type="GO" id="GO:0015074">
    <property type="term" value="P:DNA integration"/>
    <property type="evidence" value="ECO:0007669"/>
    <property type="project" value="InterPro"/>
</dbReference>
<dbReference type="EMBL" id="SODA01000015">
    <property type="protein sequence ID" value="TDW02619.1"/>
    <property type="molecule type" value="Genomic_DNA"/>
</dbReference>